<keyword evidence="3" id="KW-0560">Oxidoreductase</keyword>
<dbReference type="EMBL" id="QZJZ01000047">
    <property type="protein sequence ID" value="RJP59553.1"/>
    <property type="molecule type" value="Genomic_DNA"/>
</dbReference>
<dbReference type="PRINTS" id="PR00081">
    <property type="entry name" value="GDHRDH"/>
</dbReference>
<dbReference type="SUPFAM" id="SSF51735">
    <property type="entry name" value="NAD(P)-binding Rossmann-fold domains"/>
    <property type="match status" value="1"/>
</dbReference>
<dbReference type="GO" id="GO:0016616">
    <property type="term" value="F:oxidoreductase activity, acting on the CH-OH group of donors, NAD or NADP as acceptor"/>
    <property type="evidence" value="ECO:0007669"/>
    <property type="project" value="InterPro"/>
</dbReference>
<name>A0A3A4R4I6_9BACT</name>
<sequence>MSQQRIALVTGANRGLGFEISRQLGSLGIKVYMGSRDELKGLDAARRIQEEGHDALFIQLDVNDHASIDKAVEHIYDQHKRLDILVNNAGIFLDKTVPGLKVGLDTIRETMETNAYAPLLLSQAVIPIMRISGYGRIVNMSSGLGQLSEMGGGFTAYRISKTALNTITRVLTAETAGTNILINTMDPGWVHTDMGGKEAPRTPEEGAATAVWLATLPDDGPRGKFFRDNRPIPW</sequence>
<dbReference type="AlphaFoldDB" id="A0A3A4R4I6"/>
<dbReference type="PANTHER" id="PTHR43963:SF6">
    <property type="entry name" value="CHAIN DEHYDROGENASE FAMILY PROTEIN, PUTATIVE (AFU_ORTHOLOGUE AFUA_3G15350)-RELATED"/>
    <property type="match status" value="1"/>
</dbReference>
<evidence type="ECO:0000256" key="3">
    <source>
        <dbReference type="ARBA" id="ARBA00023002"/>
    </source>
</evidence>
<keyword evidence="2" id="KW-0521">NADP</keyword>
<reference evidence="5 6" key="1">
    <citation type="journal article" date="2017" name="ISME J.">
        <title>Energy and carbon metabolisms in a deep terrestrial subsurface fluid microbial community.</title>
        <authorList>
            <person name="Momper L."/>
            <person name="Jungbluth S.P."/>
            <person name="Lee M.D."/>
            <person name="Amend J.P."/>
        </authorList>
    </citation>
    <scope>NUCLEOTIDE SEQUENCE [LARGE SCALE GENOMIC DNA]</scope>
    <source>
        <strain evidence="5">SURF_26</strain>
    </source>
</reference>
<dbReference type="CDD" id="cd05324">
    <property type="entry name" value="carb_red_PTCR-like_SDR_c"/>
    <property type="match status" value="1"/>
</dbReference>
<dbReference type="InterPro" id="IPR045313">
    <property type="entry name" value="CBR1-like"/>
</dbReference>
<protein>
    <submittedName>
        <fullName evidence="5">SDR family oxidoreductase</fullName>
    </submittedName>
</protein>
<dbReference type="InterPro" id="IPR002347">
    <property type="entry name" value="SDR_fam"/>
</dbReference>
<dbReference type="Proteomes" id="UP000266426">
    <property type="component" value="Unassembled WGS sequence"/>
</dbReference>
<dbReference type="Pfam" id="PF00106">
    <property type="entry name" value="adh_short"/>
    <property type="match status" value="1"/>
</dbReference>
<organism evidence="5 6">
    <name type="scientific">Candidatus Auribacter fodinae</name>
    <dbReference type="NCBI Taxonomy" id="2093366"/>
    <lineage>
        <taxon>Bacteria</taxon>
        <taxon>Pseudomonadati</taxon>
        <taxon>Candidatus Auribacterota</taxon>
        <taxon>Candidatus Auribacteria</taxon>
        <taxon>Candidatus Auribacterales</taxon>
        <taxon>Candidatus Auribacteraceae</taxon>
        <taxon>Candidatus Auribacter</taxon>
    </lineage>
</organism>
<proteinExistence type="inferred from homology"/>
<dbReference type="PANTHER" id="PTHR43963">
    <property type="entry name" value="CARBONYL REDUCTASE 1-RELATED"/>
    <property type="match status" value="1"/>
</dbReference>
<dbReference type="PRINTS" id="PR00080">
    <property type="entry name" value="SDRFAMILY"/>
</dbReference>
<evidence type="ECO:0000313" key="6">
    <source>
        <dbReference type="Proteomes" id="UP000266426"/>
    </source>
</evidence>
<evidence type="ECO:0000256" key="1">
    <source>
        <dbReference type="ARBA" id="ARBA00006484"/>
    </source>
</evidence>
<evidence type="ECO:0000256" key="2">
    <source>
        <dbReference type="ARBA" id="ARBA00022857"/>
    </source>
</evidence>
<dbReference type="Gene3D" id="3.40.50.720">
    <property type="entry name" value="NAD(P)-binding Rossmann-like Domain"/>
    <property type="match status" value="1"/>
</dbReference>
<dbReference type="InterPro" id="IPR036291">
    <property type="entry name" value="NAD(P)-bd_dom_sf"/>
</dbReference>
<comment type="similarity">
    <text evidence="1 4">Belongs to the short-chain dehydrogenases/reductases (SDR) family.</text>
</comment>
<evidence type="ECO:0000313" key="5">
    <source>
        <dbReference type="EMBL" id="RJP59553.1"/>
    </source>
</evidence>
<gene>
    <name evidence="5" type="ORF">C4541_05880</name>
</gene>
<comment type="caution">
    <text evidence="5">The sequence shown here is derived from an EMBL/GenBank/DDBJ whole genome shotgun (WGS) entry which is preliminary data.</text>
</comment>
<evidence type="ECO:0000256" key="4">
    <source>
        <dbReference type="RuleBase" id="RU000363"/>
    </source>
</evidence>
<accession>A0A3A4R4I6</accession>